<dbReference type="Proteomes" id="UP000264353">
    <property type="component" value="Chromosome A1"/>
</dbReference>
<keyword evidence="1" id="KW-0677">Repeat</keyword>
<accession>A0A398ARM9</accession>
<sequence>MVDAITGFIVGKMGDYLIKEASMLMTVKDDQEEPVVGFEDDFKLRLAKLLDDEGDGGKRYIISIFGMGGIGNTALARKLYNLGDIKRRFEYRVWTYVSQDYNTRDMLLRIIRSLGVASGEELERIKMFTEEEELEAYLHDLLDGRRYLVVVDDIWKQDAWESLTVQSWMGESMFIKSWKLFDLKAFMNMQWVVDEDLHRIGKEMVQKCDGLPLAIVVLVGLLSKKRPNEGHEVYASVWRFLKDDYIHISTVFYLSFNELHHELKLCFLYLSVFPEDYEIDVEKLIHLLVAEGFIQEDGEMMMEDVARHYMEELIDRRLVEAVRRARGKVVFCRIHYLLRDVAIKKAKEINFVNVVYNEHHSSTTCRREVVHHLMDNNYLCDRRVNKRMRSFLFIGEQKRMLGSYVKTTNLKLKLLRVLNLRGLLFDCEGYIPFMSLPDVICELIHLRYLGVADTGLRHLPSLISNLQFLQTLDASGNRFEGMTDL</sequence>
<dbReference type="Pfam" id="PF23598">
    <property type="entry name" value="LRR_14"/>
    <property type="match status" value="1"/>
</dbReference>
<dbReference type="Pfam" id="PF23559">
    <property type="entry name" value="WHD_DRP"/>
    <property type="match status" value="1"/>
</dbReference>
<protein>
    <recommendedName>
        <fullName evidence="8">NB-ARC domain-containing protein</fullName>
    </recommendedName>
</protein>
<name>A0A398ARM9_BRACM</name>
<proteinExistence type="predicted"/>
<dbReference type="Gene3D" id="1.10.8.430">
    <property type="entry name" value="Helical domain of apoptotic protease-activating factors"/>
    <property type="match status" value="1"/>
</dbReference>
<dbReference type="EMBL" id="CM010628">
    <property type="protein sequence ID" value="RID79544.1"/>
    <property type="molecule type" value="Genomic_DNA"/>
</dbReference>
<dbReference type="PANTHER" id="PTHR23155:SF1193">
    <property type="entry name" value="DISEASE RESISTANCE PROTEIN RPP13-RELATED"/>
    <property type="match status" value="1"/>
</dbReference>
<dbReference type="InterPro" id="IPR002182">
    <property type="entry name" value="NB-ARC"/>
</dbReference>
<gene>
    <name evidence="6" type="ORF">BRARA_A02275</name>
</gene>
<dbReference type="SUPFAM" id="SSF52058">
    <property type="entry name" value="L domain-like"/>
    <property type="match status" value="1"/>
</dbReference>
<dbReference type="Gene3D" id="3.40.50.300">
    <property type="entry name" value="P-loop containing nucleotide triphosphate hydrolases"/>
    <property type="match status" value="1"/>
</dbReference>
<evidence type="ECO:0000256" key="2">
    <source>
        <dbReference type="ARBA" id="ARBA00022821"/>
    </source>
</evidence>
<dbReference type="AlphaFoldDB" id="A0A398ARM9"/>
<dbReference type="PANTHER" id="PTHR23155">
    <property type="entry name" value="DISEASE RESISTANCE PROTEIN RP"/>
    <property type="match status" value="1"/>
</dbReference>
<dbReference type="InterPro" id="IPR032675">
    <property type="entry name" value="LRR_dom_sf"/>
</dbReference>
<dbReference type="InterPro" id="IPR042197">
    <property type="entry name" value="Apaf_helical"/>
</dbReference>
<dbReference type="FunFam" id="1.10.10.10:FF:000322">
    <property type="entry name" value="Probable disease resistance protein At1g63360"/>
    <property type="match status" value="1"/>
</dbReference>
<evidence type="ECO:0000256" key="1">
    <source>
        <dbReference type="ARBA" id="ARBA00022737"/>
    </source>
</evidence>
<dbReference type="GO" id="GO:0051707">
    <property type="term" value="P:response to other organism"/>
    <property type="evidence" value="ECO:0007669"/>
    <property type="project" value="UniProtKB-ARBA"/>
</dbReference>
<organism evidence="6 7">
    <name type="scientific">Brassica campestris</name>
    <name type="common">Field mustard</name>
    <dbReference type="NCBI Taxonomy" id="3711"/>
    <lineage>
        <taxon>Eukaryota</taxon>
        <taxon>Viridiplantae</taxon>
        <taxon>Streptophyta</taxon>
        <taxon>Embryophyta</taxon>
        <taxon>Tracheophyta</taxon>
        <taxon>Spermatophyta</taxon>
        <taxon>Magnoliopsida</taxon>
        <taxon>eudicotyledons</taxon>
        <taxon>Gunneridae</taxon>
        <taxon>Pentapetalae</taxon>
        <taxon>rosids</taxon>
        <taxon>malvids</taxon>
        <taxon>Brassicales</taxon>
        <taxon>Brassicaceae</taxon>
        <taxon>Brassiceae</taxon>
        <taxon>Brassica</taxon>
    </lineage>
</organism>
<feature type="domain" description="Disease resistance protein winged helix" evidence="4">
    <location>
        <begin position="272"/>
        <end position="342"/>
    </location>
</feature>
<dbReference type="InterPro" id="IPR058922">
    <property type="entry name" value="WHD_DRP"/>
</dbReference>
<dbReference type="Gene3D" id="1.10.10.10">
    <property type="entry name" value="Winged helix-like DNA-binding domain superfamily/Winged helix DNA-binding domain"/>
    <property type="match status" value="1"/>
</dbReference>
<dbReference type="InterPro" id="IPR027417">
    <property type="entry name" value="P-loop_NTPase"/>
</dbReference>
<evidence type="ECO:0000259" key="3">
    <source>
        <dbReference type="Pfam" id="PF00931"/>
    </source>
</evidence>
<keyword evidence="2" id="KW-0611">Plant defense</keyword>
<evidence type="ECO:0000259" key="4">
    <source>
        <dbReference type="Pfam" id="PF23559"/>
    </source>
</evidence>
<evidence type="ECO:0000313" key="6">
    <source>
        <dbReference type="EMBL" id="RID79544.1"/>
    </source>
</evidence>
<evidence type="ECO:0000313" key="7">
    <source>
        <dbReference type="Proteomes" id="UP000264353"/>
    </source>
</evidence>
<dbReference type="InterPro" id="IPR055414">
    <property type="entry name" value="LRR_R13L4/SHOC2-like"/>
</dbReference>
<evidence type="ECO:0008006" key="8">
    <source>
        <dbReference type="Google" id="ProtNLM"/>
    </source>
</evidence>
<dbReference type="Pfam" id="PF00931">
    <property type="entry name" value="NB-ARC"/>
    <property type="match status" value="1"/>
</dbReference>
<reference evidence="6 7" key="1">
    <citation type="submission" date="2018-06" db="EMBL/GenBank/DDBJ databases">
        <title>WGS assembly of Brassica rapa FPsc.</title>
        <authorList>
            <person name="Bowman J."/>
            <person name="Kohchi T."/>
            <person name="Yamato K."/>
            <person name="Jenkins J."/>
            <person name="Shu S."/>
            <person name="Ishizaki K."/>
            <person name="Yamaoka S."/>
            <person name="Nishihama R."/>
            <person name="Nakamura Y."/>
            <person name="Berger F."/>
            <person name="Adam C."/>
            <person name="Aki S."/>
            <person name="Althoff F."/>
            <person name="Araki T."/>
            <person name="Arteaga-Vazquez M."/>
            <person name="Balasubrmanian S."/>
            <person name="Bauer D."/>
            <person name="Boehm C."/>
            <person name="Briginshaw L."/>
            <person name="Caballero-Perez J."/>
            <person name="Catarino B."/>
            <person name="Chen F."/>
            <person name="Chiyoda S."/>
            <person name="Chovatia M."/>
            <person name="Davies K."/>
            <person name="Delmans M."/>
            <person name="Demura T."/>
            <person name="Dierschke T."/>
            <person name="Dolan L."/>
            <person name="Dorantes-Acosta A."/>
            <person name="Eklund D."/>
            <person name="Florent S."/>
            <person name="Flores-Sandoval E."/>
            <person name="Fujiyama A."/>
            <person name="Fukuzawa H."/>
            <person name="Galik B."/>
            <person name="Grimanelli D."/>
            <person name="Grimwood J."/>
            <person name="Grossniklaus U."/>
            <person name="Hamada T."/>
            <person name="Haseloff J."/>
            <person name="Hetherington A."/>
            <person name="Higo A."/>
            <person name="Hirakawa Y."/>
            <person name="Hundley H."/>
            <person name="Ikeda Y."/>
            <person name="Inoue K."/>
            <person name="Inoue S."/>
            <person name="Ishida S."/>
            <person name="Jia Q."/>
            <person name="Kakita M."/>
            <person name="Kanazawa T."/>
            <person name="Kawai Y."/>
            <person name="Kawashima T."/>
            <person name="Kennedy M."/>
            <person name="Kinose K."/>
            <person name="Kinoshita T."/>
            <person name="Kohara Y."/>
            <person name="Koide E."/>
            <person name="Komatsu K."/>
            <person name="Kopischke S."/>
            <person name="Kubo M."/>
            <person name="Kyozuka J."/>
            <person name="Lagercrantz U."/>
            <person name="Lin S."/>
            <person name="Lindquist E."/>
            <person name="Lipzen A."/>
            <person name="Lu C."/>
            <person name="Luna E."/>
            <person name="Martienssen R."/>
            <person name="Minamino N."/>
            <person name="Mizutani M."/>
            <person name="Mizutani M."/>
            <person name="Mochizuki N."/>
            <person name="Monte I."/>
            <person name="Mosher R."/>
            <person name="Nagasaki H."/>
            <person name="Nakagami H."/>
            <person name="Naramoto S."/>
            <person name="Nishitani K."/>
            <person name="Ohtani M."/>
            <person name="Okamoto T."/>
            <person name="Okumura M."/>
            <person name="Phillips J."/>
            <person name="Pollak B."/>
            <person name="Reinders A."/>
            <person name="Roevekamp M."/>
            <person name="Sano R."/>
            <person name="Sawa S."/>
            <person name="Schmid M."/>
            <person name="Shirakawa M."/>
            <person name="Solano R."/>
            <person name="Spunde A."/>
            <person name="Suetsugu N."/>
            <person name="Sugano S."/>
            <person name="Sugiyama A."/>
            <person name="Sun R."/>
            <person name="Suzuki Y."/>
            <person name="Takenaka M."/>
            <person name="Takezawa D."/>
            <person name="Tomogane H."/>
            <person name="Tsuzuki M."/>
            <person name="Ueda T."/>
            <person name="Umeda M."/>
            <person name="Ward J."/>
            <person name="Watanabe Y."/>
            <person name="Yazaki K."/>
            <person name="Yokoyama R."/>
            <person name="Yoshitake Y."/>
            <person name="Yotsui I."/>
            <person name="Zachgo S."/>
            <person name="Schmutz J."/>
        </authorList>
    </citation>
    <scope>NUCLEOTIDE SEQUENCE [LARGE SCALE GENOMIC DNA]</scope>
    <source>
        <strain evidence="7">cv. B-3</strain>
    </source>
</reference>
<feature type="non-terminal residue" evidence="6">
    <location>
        <position position="485"/>
    </location>
</feature>
<feature type="domain" description="Disease resistance R13L4/SHOC-2-like LRR" evidence="5">
    <location>
        <begin position="388"/>
        <end position="480"/>
    </location>
</feature>
<dbReference type="InterPro" id="IPR036388">
    <property type="entry name" value="WH-like_DNA-bd_sf"/>
</dbReference>
<dbReference type="SUPFAM" id="SSF52540">
    <property type="entry name" value="P-loop containing nucleoside triphosphate hydrolases"/>
    <property type="match status" value="1"/>
</dbReference>
<dbReference type="Gene3D" id="3.80.10.10">
    <property type="entry name" value="Ribonuclease Inhibitor"/>
    <property type="match status" value="1"/>
</dbReference>
<dbReference type="InterPro" id="IPR044974">
    <property type="entry name" value="Disease_R_plants"/>
</dbReference>
<dbReference type="GO" id="GO:0006952">
    <property type="term" value="P:defense response"/>
    <property type="evidence" value="ECO:0007669"/>
    <property type="project" value="UniProtKB-KW"/>
</dbReference>
<dbReference type="GO" id="GO:0043531">
    <property type="term" value="F:ADP binding"/>
    <property type="evidence" value="ECO:0007669"/>
    <property type="project" value="InterPro"/>
</dbReference>
<evidence type="ECO:0000259" key="5">
    <source>
        <dbReference type="Pfam" id="PF23598"/>
    </source>
</evidence>
<feature type="domain" description="NB-ARC" evidence="3">
    <location>
        <begin position="46"/>
        <end position="165"/>
    </location>
</feature>
<dbReference type="FunFam" id="3.40.50.300:FF:001091">
    <property type="entry name" value="Probable disease resistance protein At1g61300"/>
    <property type="match status" value="1"/>
</dbReference>
<dbReference type="PRINTS" id="PR00364">
    <property type="entry name" value="DISEASERSIST"/>
</dbReference>